<dbReference type="GeneID" id="95975874"/>
<dbReference type="PANTHER" id="PTHR42877:SF6">
    <property type="entry name" value="MONOOXYGENASE, PUTATIVE (AFU_ORTHOLOGUE AFUA_3G15050)-RELATED"/>
    <property type="match status" value="1"/>
</dbReference>
<comment type="caution">
    <text evidence="6">The sequence shown here is derived from an EMBL/GenBank/DDBJ whole genome shotgun (WGS) entry which is preliminary data.</text>
</comment>
<dbReference type="InterPro" id="IPR020946">
    <property type="entry name" value="Flavin_mOase-like"/>
</dbReference>
<evidence type="ECO:0000256" key="1">
    <source>
        <dbReference type="ARBA" id="ARBA00010139"/>
    </source>
</evidence>
<sequence length="620" mass="70027">MAPYLADTVDVDNKEPPNEAQETSTHEPTLELADSFTPVDGSTETEEQWVYPYPTDFKLSEHPIDEQRELEIAIIGAGLAGVLAGILLPIKVPGVKFTIIEKNADVGGTWFENVYPGVRCDIPAHVYQSTFDPNTQWSEAFAQGKEIHAYWSGLAKKYNVYEKTRFNQKVTGCHWRPESTKWEVNIQNLETGGDVKETYDLIIPSIGHFNDWRLPDYEGMSEYKGLLRHASNWDPNFDPAGKRIAVIGNGASGIQLLPELQKVAQHIDHYARSRTWIAGSLGGLDRQAQAMPYSPEQLEDFADPDKYTAFRKGLENTYWSTFEKQIRDSDASRKAAAHFKHLMAERLKEKPELLDKIVPNFPPNCRRLTPGPGYLEALTKPNVAYITDRISHFTANGIVTLDGEERAVDAVICATGANVDFAPPFPIVNDTGIDLSLAWRPEGLYGFPYSYIGFATPGFPNLIHLHGPNAHGTAGTVTHSIETQLGYIAKLLRKFRTQGIKTIQPSKAATDDFITYCDAFFPRTNLSQNCSSWANGRRPGARIHGLWPGSQSHSTFVKREPRWEDWEYEYLRPENRFAYWGNGWTKKELEAGSDLTQFLKREAVTGELDLRDLHERWWDM</sequence>
<gene>
    <name evidence="6" type="ORF">AAFC00_002172</name>
</gene>
<dbReference type="Proteomes" id="UP001562354">
    <property type="component" value="Unassembled WGS sequence"/>
</dbReference>
<dbReference type="Pfam" id="PF00743">
    <property type="entry name" value="FMO-like"/>
    <property type="match status" value="1"/>
</dbReference>
<feature type="region of interest" description="Disordered" evidence="5">
    <location>
        <begin position="1"/>
        <end position="45"/>
    </location>
</feature>
<dbReference type="InterPro" id="IPR051209">
    <property type="entry name" value="FAD-bind_Monooxygenase_sf"/>
</dbReference>
<reference evidence="6 7" key="1">
    <citation type="submission" date="2024-07" db="EMBL/GenBank/DDBJ databases">
        <title>Draft sequence of the Neodothiora populina.</title>
        <authorList>
            <person name="Drown D.D."/>
            <person name="Schuette U.S."/>
            <person name="Buechlein A.B."/>
            <person name="Rusch D.R."/>
            <person name="Winton L.W."/>
            <person name="Adams G.A."/>
        </authorList>
    </citation>
    <scope>NUCLEOTIDE SEQUENCE [LARGE SCALE GENOMIC DNA]</scope>
    <source>
        <strain evidence="6 7">CPC 39397</strain>
    </source>
</reference>
<keyword evidence="7" id="KW-1185">Reference proteome</keyword>
<accession>A0ABR3PHQ1</accession>
<evidence type="ECO:0000256" key="3">
    <source>
        <dbReference type="ARBA" id="ARBA00022827"/>
    </source>
</evidence>
<dbReference type="InterPro" id="IPR036188">
    <property type="entry name" value="FAD/NAD-bd_sf"/>
</dbReference>
<dbReference type="SUPFAM" id="SSF51905">
    <property type="entry name" value="FAD/NAD(P)-binding domain"/>
    <property type="match status" value="2"/>
</dbReference>
<dbReference type="EMBL" id="JBFMKM010000007">
    <property type="protein sequence ID" value="KAL1305260.1"/>
    <property type="molecule type" value="Genomic_DNA"/>
</dbReference>
<keyword evidence="4" id="KW-0560">Oxidoreductase</keyword>
<evidence type="ECO:0000256" key="2">
    <source>
        <dbReference type="ARBA" id="ARBA00022630"/>
    </source>
</evidence>
<comment type="similarity">
    <text evidence="1">Belongs to the FAD-binding monooxygenase family.</text>
</comment>
<evidence type="ECO:0000256" key="4">
    <source>
        <dbReference type="ARBA" id="ARBA00023002"/>
    </source>
</evidence>
<proteinExistence type="inferred from homology"/>
<dbReference type="PANTHER" id="PTHR42877">
    <property type="entry name" value="L-ORNITHINE N(5)-MONOOXYGENASE-RELATED"/>
    <property type="match status" value="1"/>
</dbReference>
<name>A0ABR3PHQ1_9PEZI</name>
<keyword evidence="3" id="KW-0274">FAD</keyword>
<keyword evidence="2" id="KW-0285">Flavoprotein</keyword>
<protein>
    <recommendedName>
        <fullName evidence="8">FAD/NAD(P)-binding domain-containing protein</fullName>
    </recommendedName>
</protein>
<evidence type="ECO:0000313" key="7">
    <source>
        <dbReference type="Proteomes" id="UP001562354"/>
    </source>
</evidence>
<evidence type="ECO:0000256" key="5">
    <source>
        <dbReference type="SAM" id="MobiDB-lite"/>
    </source>
</evidence>
<organism evidence="6 7">
    <name type="scientific">Neodothiora populina</name>
    <dbReference type="NCBI Taxonomy" id="2781224"/>
    <lineage>
        <taxon>Eukaryota</taxon>
        <taxon>Fungi</taxon>
        <taxon>Dikarya</taxon>
        <taxon>Ascomycota</taxon>
        <taxon>Pezizomycotina</taxon>
        <taxon>Dothideomycetes</taxon>
        <taxon>Dothideomycetidae</taxon>
        <taxon>Dothideales</taxon>
        <taxon>Dothioraceae</taxon>
        <taxon>Neodothiora</taxon>
    </lineage>
</organism>
<evidence type="ECO:0008006" key="8">
    <source>
        <dbReference type="Google" id="ProtNLM"/>
    </source>
</evidence>
<dbReference type="RefSeq" id="XP_069201533.1">
    <property type="nucleotide sequence ID" value="XM_069341454.1"/>
</dbReference>
<evidence type="ECO:0000313" key="6">
    <source>
        <dbReference type="EMBL" id="KAL1305260.1"/>
    </source>
</evidence>
<dbReference type="Gene3D" id="3.50.50.60">
    <property type="entry name" value="FAD/NAD(P)-binding domain"/>
    <property type="match status" value="3"/>
</dbReference>